<name>A0A9N9BQH6_9GLOM</name>
<evidence type="ECO:0000256" key="2">
    <source>
        <dbReference type="SAM" id="Phobius"/>
    </source>
</evidence>
<accession>A0A9N9BQH6</accession>
<feature type="compositionally biased region" description="Polar residues" evidence="1">
    <location>
        <begin position="54"/>
        <end position="65"/>
    </location>
</feature>
<protein>
    <submittedName>
        <fullName evidence="3">3284_t:CDS:1</fullName>
    </submittedName>
</protein>
<sequence length="90" mass="10212">MRFCSKSRERLDTGTIFLKTNIQFSLSVTNALLASYSLGFILSNKRDASKMYNGINQRRSKSLPSNEEMEKAMSSRTNSPRRETQNILGS</sequence>
<dbReference type="OrthoDB" id="66881at2759"/>
<evidence type="ECO:0000313" key="3">
    <source>
        <dbReference type="EMBL" id="CAG8577310.1"/>
    </source>
</evidence>
<dbReference type="Proteomes" id="UP000789508">
    <property type="component" value="Unassembled WGS sequence"/>
</dbReference>
<feature type="region of interest" description="Disordered" evidence="1">
    <location>
        <begin position="52"/>
        <end position="90"/>
    </location>
</feature>
<gene>
    <name evidence="3" type="ORF">ALEPTO_LOCUS7092</name>
</gene>
<organism evidence="3 4">
    <name type="scientific">Ambispora leptoticha</name>
    <dbReference type="NCBI Taxonomy" id="144679"/>
    <lineage>
        <taxon>Eukaryota</taxon>
        <taxon>Fungi</taxon>
        <taxon>Fungi incertae sedis</taxon>
        <taxon>Mucoromycota</taxon>
        <taxon>Glomeromycotina</taxon>
        <taxon>Glomeromycetes</taxon>
        <taxon>Archaeosporales</taxon>
        <taxon>Ambisporaceae</taxon>
        <taxon>Ambispora</taxon>
    </lineage>
</organism>
<dbReference type="AlphaFoldDB" id="A0A9N9BQH6"/>
<proteinExistence type="predicted"/>
<feature type="transmembrane region" description="Helical" evidence="2">
    <location>
        <begin position="22"/>
        <end position="42"/>
    </location>
</feature>
<evidence type="ECO:0000256" key="1">
    <source>
        <dbReference type="SAM" id="MobiDB-lite"/>
    </source>
</evidence>
<keyword evidence="4" id="KW-1185">Reference proteome</keyword>
<keyword evidence="2" id="KW-0812">Transmembrane</keyword>
<reference evidence="3" key="1">
    <citation type="submission" date="2021-06" db="EMBL/GenBank/DDBJ databases">
        <authorList>
            <person name="Kallberg Y."/>
            <person name="Tangrot J."/>
            <person name="Rosling A."/>
        </authorList>
    </citation>
    <scope>NUCLEOTIDE SEQUENCE</scope>
    <source>
        <strain evidence="3">FL130A</strain>
    </source>
</reference>
<comment type="caution">
    <text evidence="3">The sequence shown here is derived from an EMBL/GenBank/DDBJ whole genome shotgun (WGS) entry which is preliminary data.</text>
</comment>
<keyword evidence="2" id="KW-1133">Transmembrane helix</keyword>
<keyword evidence="2" id="KW-0472">Membrane</keyword>
<evidence type="ECO:0000313" key="4">
    <source>
        <dbReference type="Proteomes" id="UP000789508"/>
    </source>
</evidence>
<dbReference type="EMBL" id="CAJVPS010002836">
    <property type="protein sequence ID" value="CAG8577310.1"/>
    <property type="molecule type" value="Genomic_DNA"/>
</dbReference>